<gene>
    <name evidence="2" type="ORF">PHMEG_00010196</name>
</gene>
<evidence type="ECO:0000313" key="3">
    <source>
        <dbReference type="Proteomes" id="UP000198211"/>
    </source>
</evidence>
<dbReference type="InterPro" id="IPR003961">
    <property type="entry name" value="FN3_dom"/>
</dbReference>
<protein>
    <recommendedName>
        <fullName evidence="1">Fibronectin type-III domain-containing protein</fullName>
    </recommendedName>
</protein>
<accession>A0A225WG21</accession>
<organism evidence="2 3">
    <name type="scientific">Phytophthora megakarya</name>
    <dbReference type="NCBI Taxonomy" id="4795"/>
    <lineage>
        <taxon>Eukaryota</taxon>
        <taxon>Sar</taxon>
        <taxon>Stramenopiles</taxon>
        <taxon>Oomycota</taxon>
        <taxon>Peronosporomycetes</taxon>
        <taxon>Peronosporales</taxon>
        <taxon>Peronosporaceae</taxon>
        <taxon>Phytophthora</taxon>
    </lineage>
</organism>
<dbReference type="AlphaFoldDB" id="A0A225WG21"/>
<reference evidence="3" key="1">
    <citation type="submission" date="2017-03" db="EMBL/GenBank/DDBJ databases">
        <title>Phytopthora megakarya and P. palmivora, two closely related causual agents of cacao black pod achieved similar genome size and gene model numbers by different mechanisms.</title>
        <authorList>
            <person name="Ali S."/>
            <person name="Shao J."/>
            <person name="Larry D.J."/>
            <person name="Kronmiller B."/>
            <person name="Shen D."/>
            <person name="Strem M.D."/>
            <person name="Melnick R.L."/>
            <person name="Guiltinan M.J."/>
            <person name="Tyler B.M."/>
            <person name="Meinhardt L.W."/>
            <person name="Bailey B.A."/>
        </authorList>
    </citation>
    <scope>NUCLEOTIDE SEQUENCE [LARGE SCALE GENOMIC DNA]</scope>
    <source>
        <strain evidence="3">zdho120</strain>
    </source>
</reference>
<dbReference type="CDD" id="cd00063">
    <property type="entry name" value="FN3"/>
    <property type="match status" value="1"/>
</dbReference>
<sequence length="123" mass="13712">MARPAPPKLKTRSLDSVTLEVTPSTSSWYRFQVKKANHSWKKGDYCEDSEVGATEIVLGLHPFTYEVRVYEVSKGKDGEEKLSEPSEAIEVETQTRALARALNDEVSFRDAEDVGDGSDVCED</sequence>
<proteinExistence type="predicted"/>
<dbReference type="PROSITE" id="PS50853">
    <property type="entry name" value="FN3"/>
    <property type="match status" value="1"/>
</dbReference>
<feature type="domain" description="Fibronectin type-III" evidence="1">
    <location>
        <begin position="3"/>
        <end position="96"/>
    </location>
</feature>
<name>A0A225WG21_9STRA</name>
<comment type="caution">
    <text evidence="2">The sequence shown here is derived from an EMBL/GenBank/DDBJ whole genome shotgun (WGS) entry which is preliminary data.</text>
</comment>
<dbReference type="OrthoDB" id="152385at2759"/>
<evidence type="ECO:0000259" key="1">
    <source>
        <dbReference type="PROSITE" id="PS50853"/>
    </source>
</evidence>
<keyword evidence="3" id="KW-1185">Reference proteome</keyword>
<dbReference type="Proteomes" id="UP000198211">
    <property type="component" value="Unassembled WGS sequence"/>
</dbReference>
<dbReference type="EMBL" id="NBNE01001004">
    <property type="protein sequence ID" value="OWZ16069.1"/>
    <property type="molecule type" value="Genomic_DNA"/>
</dbReference>
<evidence type="ECO:0000313" key="2">
    <source>
        <dbReference type="EMBL" id="OWZ16069.1"/>
    </source>
</evidence>
<dbReference type="InterPro" id="IPR036116">
    <property type="entry name" value="FN3_sf"/>
</dbReference>
<dbReference type="SUPFAM" id="SSF49265">
    <property type="entry name" value="Fibronectin type III"/>
    <property type="match status" value="1"/>
</dbReference>